<dbReference type="Pfam" id="PF05899">
    <property type="entry name" value="Cupin_3"/>
    <property type="match status" value="2"/>
</dbReference>
<dbReference type="PANTHER" id="PTHR33271:SF3">
    <property type="entry name" value="RMLC-LIKE CUPINS SUPERFAMILY PROTEIN"/>
    <property type="match status" value="1"/>
</dbReference>
<comment type="caution">
    <text evidence="3">The sequence shown here is derived from an EMBL/GenBank/DDBJ whole genome shotgun (WGS) entry which is preliminary data.</text>
</comment>
<evidence type="ECO:0000256" key="1">
    <source>
        <dbReference type="SAM" id="MobiDB-lite"/>
    </source>
</evidence>
<gene>
    <name evidence="3" type="ORF">SAY87_004558</name>
</gene>
<dbReference type="InterPro" id="IPR008579">
    <property type="entry name" value="UGlyAH_Cupin_dom"/>
</dbReference>
<dbReference type="SUPFAM" id="SSF51182">
    <property type="entry name" value="RmlC-like cupins"/>
    <property type="match status" value="1"/>
</dbReference>
<dbReference type="Proteomes" id="UP001345219">
    <property type="component" value="Chromosome 4"/>
</dbReference>
<evidence type="ECO:0000259" key="2">
    <source>
        <dbReference type="Pfam" id="PF05899"/>
    </source>
</evidence>
<reference evidence="3 4" key="1">
    <citation type="journal article" date="2023" name="Hortic Res">
        <title>Pangenome of water caltrop reveals structural variations and asymmetric subgenome divergence after allopolyploidization.</title>
        <authorList>
            <person name="Zhang X."/>
            <person name="Chen Y."/>
            <person name="Wang L."/>
            <person name="Yuan Y."/>
            <person name="Fang M."/>
            <person name="Shi L."/>
            <person name="Lu R."/>
            <person name="Comes H.P."/>
            <person name="Ma Y."/>
            <person name="Chen Y."/>
            <person name="Huang G."/>
            <person name="Zhou Y."/>
            <person name="Zheng Z."/>
            <person name="Qiu Y."/>
        </authorList>
    </citation>
    <scope>NUCLEOTIDE SEQUENCE [LARGE SCALE GENOMIC DNA]</scope>
    <source>
        <tissue evidence="3">Roots</tissue>
    </source>
</reference>
<protein>
    <recommendedName>
        <fullName evidence="2">(S)-ureidoglycine aminohydrolase cupin domain-containing protein</fullName>
    </recommendedName>
</protein>
<dbReference type="InterPro" id="IPR011051">
    <property type="entry name" value="RmlC_Cupin_sf"/>
</dbReference>
<dbReference type="CDD" id="cd02227">
    <property type="entry name" value="cupin_TM1112-like"/>
    <property type="match status" value="1"/>
</dbReference>
<name>A0AAN7JP81_9MYRT</name>
<dbReference type="InterPro" id="IPR014710">
    <property type="entry name" value="RmlC-like_jellyroll"/>
</dbReference>
<dbReference type="PANTHER" id="PTHR33271">
    <property type="entry name" value="OS04G0445200 PROTEIN"/>
    <property type="match status" value="1"/>
</dbReference>
<evidence type="ECO:0000313" key="4">
    <source>
        <dbReference type="Proteomes" id="UP001345219"/>
    </source>
</evidence>
<proteinExistence type="predicted"/>
<accession>A0AAN7JP81</accession>
<dbReference type="Gene3D" id="2.60.120.10">
    <property type="entry name" value="Jelly Rolls"/>
    <property type="match status" value="1"/>
</dbReference>
<sequence length="141" mass="15733">MAADHGCSRSLRIRVESKPPETRLSEIDFKCWPKWGCPPGRYQLKYEAEQTCHIVRGKVRAYCNTSSSSHMRGSSNGGGEGDAEDGGEEIRRKDGDEGEPAEYVEFGAGDLVTIPKGLRCTWDVSVSVDMFYKFESSSFPW</sequence>
<keyword evidence="4" id="KW-1185">Reference proteome</keyword>
<dbReference type="EMBL" id="JAXIOK010000017">
    <property type="protein sequence ID" value="KAK4751076.1"/>
    <property type="molecule type" value="Genomic_DNA"/>
</dbReference>
<feature type="region of interest" description="Disordered" evidence="1">
    <location>
        <begin position="65"/>
        <end position="102"/>
    </location>
</feature>
<organism evidence="3 4">
    <name type="scientific">Trapa incisa</name>
    <dbReference type="NCBI Taxonomy" id="236973"/>
    <lineage>
        <taxon>Eukaryota</taxon>
        <taxon>Viridiplantae</taxon>
        <taxon>Streptophyta</taxon>
        <taxon>Embryophyta</taxon>
        <taxon>Tracheophyta</taxon>
        <taxon>Spermatophyta</taxon>
        <taxon>Magnoliopsida</taxon>
        <taxon>eudicotyledons</taxon>
        <taxon>Gunneridae</taxon>
        <taxon>Pentapetalae</taxon>
        <taxon>rosids</taxon>
        <taxon>malvids</taxon>
        <taxon>Myrtales</taxon>
        <taxon>Lythraceae</taxon>
        <taxon>Trapa</taxon>
    </lineage>
</organism>
<dbReference type="AlphaFoldDB" id="A0AAN7JP81"/>
<feature type="domain" description="(S)-ureidoglycine aminohydrolase cupin" evidence="2">
    <location>
        <begin position="97"/>
        <end position="132"/>
    </location>
</feature>
<feature type="domain" description="(S)-ureidoglycine aminohydrolase cupin" evidence="2">
    <location>
        <begin position="27"/>
        <end position="72"/>
    </location>
</feature>
<evidence type="ECO:0000313" key="3">
    <source>
        <dbReference type="EMBL" id="KAK4751076.1"/>
    </source>
</evidence>